<organism evidence="2 3">
    <name type="scientific">Rhamnella rubrinervis</name>
    <dbReference type="NCBI Taxonomy" id="2594499"/>
    <lineage>
        <taxon>Eukaryota</taxon>
        <taxon>Viridiplantae</taxon>
        <taxon>Streptophyta</taxon>
        <taxon>Embryophyta</taxon>
        <taxon>Tracheophyta</taxon>
        <taxon>Spermatophyta</taxon>
        <taxon>Magnoliopsida</taxon>
        <taxon>eudicotyledons</taxon>
        <taxon>Gunneridae</taxon>
        <taxon>Pentapetalae</taxon>
        <taxon>rosids</taxon>
        <taxon>fabids</taxon>
        <taxon>Rosales</taxon>
        <taxon>Rhamnaceae</taxon>
        <taxon>rhamnoid group</taxon>
        <taxon>Rhamneae</taxon>
        <taxon>Rhamnella</taxon>
    </lineage>
</organism>
<dbReference type="PANTHER" id="PTHR34046">
    <property type="entry name" value="OS06G0218800 PROTEIN"/>
    <property type="match status" value="1"/>
</dbReference>
<dbReference type="AlphaFoldDB" id="A0A8K0E2R1"/>
<keyword evidence="3" id="KW-1185">Reference proteome</keyword>
<evidence type="ECO:0000313" key="2">
    <source>
        <dbReference type="EMBL" id="KAF3439246.1"/>
    </source>
</evidence>
<protein>
    <submittedName>
        <fullName evidence="2">Uncharacterized protein</fullName>
    </submittedName>
</protein>
<gene>
    <name evidence="2" type="ORF">FNV43_RR17522</name>
</gene>
<comment type="caution">
    <text evidence="2">The sequence shown here is derived from an EMBL/GenBank/DDBJ whole genome shotgun (WGS) entry which is preliminary data.</text>
</comment>
<accession>A0A8K0E2R1</accession>
<dbReference type="EMBL" id="VOIH02000008">
    <property type="protein sequence ID" value="KAF3439246.1"/>
    <property type="molecule type" value="Genomic_DNA"/>
</dbReference>
<feature type="compositionally biased region" description="Gly residues" evidence="1">
    <location>
        <begin position="1"/>
        <end position="10"/>
    </location>
</feature>
<dbReference type="Proteomes" id="UP000796880">
    <property type="component" value="Unassembled WGS sequence"/>
</dbReference>
<dbReference type="PANTHER" id="PTHR34046:SF19">
    <property type="entry name" value="RAPIDLY ELICITED PROTEIN, PUTATIVE-RELATED"/>
    <property type="match status" value="1"/>
</dbReference>
<sequence length="190" mass="21168">MMGWSESGGEGCKKHQSMKKSSPGVCSFCLRERLLQLCAPDNTKTLTVGDYYYNYSFPSSSSSQSSSIYDVVDVSPGCRPQRQQKKQNHHHRNVSEVMGSIPLMFSSSNGGGCGLKKSRSLAFVAKAGDLGDHDHEVKSISEKKKKKNKKAEGFWSKLLGKSTIGKIIRNKDHHQLFNMHSKTTVRERLV</sequence>
<reference evidence="2" key="1">
    <citation type="submission" date="2020-03" db="EMBL/GenBank/DDBJ databases">
        <title>A high-quality chromosome-level genome assembly of a woody plant with both climbing and erect habits, Rhamnella rubrinervis.</title>
        <authorList>
            <person name="Lu Z."/>
            <person name="Yang Y."/>
            <person name="Zhu X."/>
            <person name="Sun Y."/>
        </authorList>
    </citation>
    <scope>NUCLEOTIDE SEQUENCE</scope>
    <source>
        <strain evidence="2">BYM</strain>
        <tissue evidence="2">Leaf</tissue>
    </source>
</reference>
<evidence type="ECO:0000256" key="1">
    <source>
        <dbReference type="SAM" id="MobiDB-lite"/>
    </source>
</evidence>
<evidence type="ECO:0000313" key="3">
    <source>
        <dbReference type="Proteomes" id="UP000796880"/>
    </source>
</evidence>
<name>A0A8K0E2R1_9ROSA</name>
<feature type="region of interest" description="Disordered" evidence="1">
    <location>
        <begin position="1"/>
        <end position="22"/>
    </location>
</feature>
<proteinExistence type="predicted"/>
<dbReference type="OrthoDB" id="1101370at2759"/>